<evidence type="ECO:0000259" key="2">
    <source>
        <dbReference type="PROSITE" id="PS50222"/>
    </source>
</evidence>
<evidence type="ECO:0000256" key="1">
    <source>
        <dbReference type="ARBA" id="ARBA00022837"/>
    </source>
</evidence>
<dbReference type="EMBL" id="BDIP01004547">
    <property type="protein sequence ID" value="GCA63678.1"/>
    <property type="molecule type" value="Genomic_DNA"/>
</dbReference>
<dbReference type="PROSITE" id="PS50222">
    <property type="entry name" value="EF_HAND_2"/>
    <property type="match status" value="1"/>
</dbReference>
<dbReference type="Pfam" id="PF13202">
    <property type="entry name" value="EF-hand_5"/>
    <property type="match status" value="1"/>
</dbReference>
<dbReference type="InterPro" id="IPR002048">
    <property type="entry name" value="EF_hand_dom"/>
</dbReference>
<dbReference type="Proteomes" id="UP000265618">
    <property type="component" value="Unassembled WGS sequence"/>
</dbReference>
<keyword evidence="1" id="KW-0106">Calcium</keyword>
<evidence type="ECO:0000313" key="4">
    <source>
        <dbReference type="Proteomes" id="UP000265618"/>
    </source>
</evidence>
<protein>
    <recommendedName>
        <fullName evidence="2">EF-hand domain-containing protein</fullName>
    </recommendedName>
</protein>
<dbReference type="SUPFAM" id="SSF47473">
    <property type="entry name" value="EF-hand"/>
    <property type="match status" value="1"/>
</dbReference>
<dbReference type="AlphaFoldDB" id="A0A391NX01"/>
<reference evidence="3 4" key="1">
    <citation type="journal article" date="2018" name="PLoS ONE">
        <title>The draft genome of Kipferlia bialata reveals reductive genome evolution in fornicate parasites.</title>
        <authorList>
            <person name="Tanifuji G."/>
            <person name="Takabayashi S."/>
            <person name="Kume K."/>
            <person name="Takagi M."/>
            <person name="Nakayama T."/>
            <person name="Kamikawa R."/>
            <person name="Inagaki Y."/>
            <person name="Hashimoto T."/>
        </authorList>
    </citation>
    <scope>NUCLEOTIDE SEQUENCE [LARGE SCALE GENOMIC DNA]</scope>
    <source>
        <strain evidence="3">NY0173</strain>
    </source>
</reference>
<evidence type="ECO:0000313" key="3">
    <source>
        <dbReference type="EMBL" id="GCA63678.1"/>
    </source>
</evidence>
<dbReference type="Gene3D" id="1.10.238.10">
    <property type="entry name" value="EF-hand"/>
    <property type="match status" value="1"/>
</dbReference>
<dbReference type="InterPro" id="IPR018247">
    <property type="entry name" value="EF_Hand_1_Ca_BS"/>
</dbReference>
<accession>A0A391NX01</accession>
<name>A0A391NX01_9EUKA</name>
<gene>
    <name evidence="3" type="ORF">KIPB_011306</name>
</gene>
<dbReference type="InterPro" id="IPR011992">
    <property type="entry name" value="EF-hand-dom_pair"/>
</dbReference>
<comment type="caution">
    <text evidence="3">The sequence shown here is derived from an EMBL/GenBank/DDBJ whole genome shotgun (WGS) entry which is preliminary data.</text>
</comment>
<organism evidence="3 4">
    <name type="scientific">Kipferlia bialata</name>
    <dbReference type="NCBI Taxonomy" id="797122"/>
    <lineage>
        <taxon>Eukaryota</taxon>
        <taxon>Metamonada</taxon>
        <taxon>Carpediemonas-like organisms</taxon>
        <taxon>Kipferlia</taxon>
    </lineage>
</organism>
<dbReference type="PROSITE" id="PS00018">
    <property type="entry name" value="EF_HAND_1"/>
    <property type="match status" value="1"/>
</dbReference>
<sequence>MSHEAALQARFLAVDTDGSGAIDVDELQRAFSAQGQ</sequence>
<dbReference type="OrthoDB" id="186625at2759"/>
<proteinExistence type="predicted"/>
<feature type="domain" description="EF-hand" evidence="2">
    <location>
        <begin position="2"/>
        <end position="36"/>
    </location>
</feature>
<keyword evidence="4" id="KW-1185">Reference proteome</keyword>
<dbReference type="GO" id="GO:0005509">
    <property type="term" value="F:calcium ion binding"/>
    <property type="evidence" value="ECO:0007669"/>
    <property type="project" value="InterPro"/>
</dbReference>
<feature type="non-terminal residue" evidence="3">
    <location>
        <position position="36"/>
    </location>
</feature>